<gene>
    <name evidence="1" type="ORF">SAMN06295910_1585</name>
</gene>
<dbReference type="AlphaFoldDB" id="A0A1X7GDA9"/>
<reference evidence="2" key="1">
    <citation type="submission" date="2017-04" db="EMBL/GenBank/DDBJ databases">
        <authorList>
            <person name="Varghese N."/>
            <person name="Submissions S."/>
        </authorList>
    </citation>
    <scope>NUCLEOTIDE SEQUENCE [LARGE SCALE GENOMIC DNA]</scope>
    <source>
        <strain evidence="2">Dd16</strain>
    </source>
</reference>
<dbReference type="RefSeq" id="WP_157123749.1">
    <property type="nucleotide sequence ID" value="NZ_LT840185.1"/>
</dbReference>
<name>A0A1X7GDA9_9SPHN</name>
<dbReference type="EMBL" id="LT840185">
    <property type="protein sequence ID" value="SMF68091.1"/>
    <property type="molecule type" value="Genomic_DNA"/>
</dbReference>
<keyword evidence="2" id="KW-1185">Reference proteome</keyword>
<evidence type="ECO:0000313" key="1">
    <source>
        <dbReference type="EMBL" id="SMF68091.1"/>
    </source>
</evidence>
<dbReference type="STRING" id="941907.SAMN06295910_1585"/>
<evidence type="ECO:0000313" key="2">
    <source>
        <dbReference type="Proteomes" id="UP000192934"/>
    </source>
</evidence>
<dbReference type="Proteomes" id="UP000192934">
    <property type="component" value="Chromosome I"/>
</dbReference>
<accession>A0A1X7GDA9</accession>
<sequence>MALVADTQRLLRRADEALGQAPLMGPKLLGELVGSTAHLNDALRENIEAMEKAVEKLGR</sequence>
<organism evidence="1 2">
    <name type="scientific">Allosphingosinicella indica</name>
    <dbReference type="NCBI Taxonomy" id="941907"/>
    <lineage>
        <taxon>Bacteria</taxon>
        <taxon>Pseudomonadati</taxon>
        <taxon>Pseudomonadota</taxon>
        <taxon>Alphaproteobacteria</taxon>
        <taxon>Sphingomonadales</taxon>
        <taxon>Sphingomonadaceae</taxon>
        <taxon>Allosphingosinicella</taxon>
    </lineage>
</organism>
<protein>
    <submittedName>
        <fullName evidence="1">Uncharacterized protein</fullName>
    </submittedName>
</protein>
<proteinExistence type="predicted"/>